<feature type="domain" description="YDG" evidence="4">
    <location>
        <begin position="736"/>
        <end position="891"/>
    </location>
</feature>
<evidence type="ECO:0000256" key="1">
    <source>
        <dbReference type="ARBA" id="ARBA00004286"/>
    </source>
</evidence>
<proteinExistence type="predicted"/>
<evidence type="ECO:0000256" key="3">
    <source>
        <dbReference type="PROSITE-ProRule" id="PRU00358"/>
    </source>
</evidence>
<gene>
    <name evidence="5" type="primary">SUVH5_1</name>
    <name evidence="5" type="ORF">g.53355</name>
</gene>
<dbReference type="PANTHER" id="PTHR45660:SF46">
    <property type="entry name" value="HISTONE-LYSINE N-METHYLTRANSFERASE, H3 LYSINE-9 SPECIFIC SUVH6"/>
    <property type="match status" value="1"/>
</dbReference>
<dbReference type="GO" id="GO:0042054">
    <property type="term" value="F:histone methyltransferase activity"/>
    <property type="evidence" value="ECO:0007669"/>
    <property type="project" value="TreeGrafter"/>
</dbReference>
<dbReference type="PROSITE" id="PS51015">
    <property type="entry name" value="YDG"/>
    <property type="match status" value="1"/>
</dbReference>
<reference evidence="5" key="1">
    <citation type="submission" date="2015-07" db="EMBL/GenBank/DDBJ databases">
        <title>Transcriptome Assembly of Anthurium amnicola.</title>
        <authorList>
            <person name="Suzuki J."/>
        </authorList>
    </citation>
    <scope>NUCLEOTIDE SEQUENCE</scope>
</reference>
<accession>A0A1D1XSB8</accession>
<dbReference type="InterPro" id="IPR036987">
    <property type="entry name" value="SRA-YDG_sf"/>
</dbReference>
<evidence type="ECO:0000313" key="5">
    <source>
        <dbReference type="EMBL" id="JAT45265.1"/>
    </source>
</evidence>
<dbReference type="GO" id="GO:0003690">
    <property type="term" value="F:double-stranded DNA binding"/>
    <property type="evidence" value="ECO:0007669"/>
    <property type="project" value="TreeGrafter"/>
</dbReference>
<evidence type="ECO:0000259" key="4">
    <source>
        <dbReference type="PROSITE" id="PS51015"/>
    </source>
</evidence>
<keyword evidence="5" id="KW-0808">Transferase</keyword>
<dbReference type="EMBL" id="GDJX01022671">
    <property type="protein sequence ID" value="JAT45265.1"/>
    <property type="molecule type" value="Transcribed_RNA"/>
</dbReference>
<keyword evidence="5" id="KW-0489">Methyltransferase</keyword>
<dbReference type="InterPro" id="IPR051357">
    <property type="entry name" value="H3K9_HMTase_SUVAR3-9"/>
</dbReference>
<protein>
    <submittedName>
        <fullName evidence="5">Histone-lysine N-methyltransferase, H3 lysine-9 specific SUVH5</fullName>
    </submittedName>
</protein>
<comment type="subcellular location">
    <subcellularLocation>
        <location evidence="1">Chromosome</location>
    </subcellularLocation>
    <subcellularLocation>
        <location evidence="3">Nucleus</location>
    </subcellularLocation>
</comment>
<keyword evidence="2 3" id="KW-0539">Nucleus</keyword>
<dbReference type="GO" id="GO:0005694">
    <property type="term" value="C:chromosome"/>
    <property type="evidence" value="ECO:0007669"/>
    <property type="project" value="UniProtKB-SubCell"/>
</dbReference>
<dbReference type="SMART" id="SM00466">
    <property type="entry name" value="SRA"/>
    <property type="match status" value="1"/>
</dbReference>
<name>A0A1D1XSB8_9ARAE</name>
<evidence type="ECO:0000256" key="2">
    <source>
        <dbReference type="ARBA" id="ARBA00023242"/>
    </source>
</evidence>
<dbReference type="AlphaFoldDB" id="A0A1D1XSB8"/>
<organism evidence="5">
    <name type="scientific">Anthurium amnicola</name>
    <dbReference type="NCBI Taxonomy" id="1678845"/>
    <lineage>
        <taxon>Eukaryota</taxon>
        <taxon>Viridiplantae</taxon>
        <taxon>Streptophyta</taxon>
        <taxon>Embryophyta</taxon>
        <taxon>Tracheophyta</taxon>
        <taxon>Spermatophyta</taxon>
        <taxon>Magnoliopsida</taxon>
        <taxon>Liliopsida</taxon>
        <taxon>Araceae</taxon>
        <taxon>Pothoideae</taxon>
        <taxon>Potheae</taxon>
        <taxon>Anthurium</taxon>
    </lineage>
</organism>
<sequence length="913" mass="100140">MTRSLSSRRGVPDENGVNVYHACCHWFAYALSFPDGCGYYASPLEPTGPRSWNEVLHDVGNPILDDTRMVKSIDESKLAEEPSSVAGYYSDEDEEETLYLLKCLDGTGQPESSETSDEFKLAIALPKQLKAQKFDDAQMLNSSNELKLSLLPSIMAQNEVLSDPCMDPLICPDSTSSLQPQNSLNNLEQITRNSSKMILCHSAHSIEDGFATVPCKSSAASTTKRVPGGPYLQSPALGHQEIVKIRAGAQGGTASNSKVIETGNSTSTKTVGDLGNPTVDDMKLVKYFGVPNLVEAPSNVAGKSSEEMDIILFKYPEGAGNPESLEPSNFHETAKWNTSDVLKQAMGPSKRLKTPKFDNTQTFSSFNELKLSASSGVMAKNEGFRDSYMDPLEHPDPTNSFQSGRQFRSDTVDQVSRNSSKIMERHSLDSRVNVVDIVPYESSAATVNTEQAILGAATADARACGKNTTQKRASATRRFPLGCGRQAPAFTRQDIEKFKARAQAGAASNSKVSETGISTCSDRVRDNRPPSRFIAKKSGRETRTLMENFNCIEKSTAQPVKKANVLWERDFPGHRNQVASRARNAATFRNEGGFPNVLPKVSPKHTGKAIVGFVDDPLKHTTAVSRYKGKAVLMFDKHPSHTPGKSTAQPKNEARVECDTKCTPQQSEQCRKLIDYPKSSYENSNARERFKRILHEFQSECRKLLQDKETKTSRPDLKIFGLMKGKGMTPSRKYLGAVPGVVIGDEFHYRGELMVTGLHCSPVAGIDSMLYNGIKVAACIISSGGYTNFVDRTGAFIYSGEGGNPDFERKRKRPPGDQKLVRGNLALKNSRDTQAPVRVIHGLKGPGAGKSLKSGVNTVATYVYDGLYKVERFWPEKGNMGYSIFKFQLRRLPGQPELASRLQSRAGGARLLD</sequence>
<dbReference type="Pfam" id="PF02182">
    <property type="entry name" value="SAD_SRA"/>
    <property type="match status" value="1"/>
</dbReference>
<dbReference type="GO" id="GO:0005634">
    <property type="term" value="C:nucleus"/>
    <property type="evidence" value="ECO:0007669"/>
    <property type="project" value="UniProtKB-SubCell"/>
</dbReference>
<dbReference type="InterPro" id="IPR015947">
    <property type="entry name" value="PUA-like_sf"/>
</dbReference>
<dbReference type="Gene3D" id="2.30.280.10">
    <property type="entry name" value="SRA-YDG"/>
    <property type="match status" value="1"/>
</dbReference>
<dbReference type="InterPro" id="IPR003105">
    <property type="entry name" value="SRA_YDG"/>
</dbReference>
<dbReference type="SUPFAM" id="SSF88697">
    <property type="entry name" value="PUA domain-like"/>
    <property type="match status" value="1"/>
</dbReference>
<dbReference type="GO" id="GO:0032259">
    <property type="term" value="P:methylation"/>
    <property type="evidence" value="ECO:0007669"/>
    <property type="project" value="UniProtKB-KW"/>
</dbReference>
<dbReference type="PANTHER" id="PTHR45660">
    <property type="entry name" value="HISTONE-LYSINE N-METHYLTRANSFERASE SETMAR"/>
    <property type="match status" value="1"/>
</dbReference>